<dbReference type="Gene3D" id="3.40.190.10">
    <property type="entry name" value="Periplasmic binding protein-like II"/>
    <property type="match status" value="1"/>
</dbReference>
<dbReference type="PANTHER" id="PTHR42928:SF5">
    <property type="entry name" value="BLR1237 PROTEIN"/>
    <property type="match status" value="1"/>
</dbReference>
<dbReference type="InterPro" id="IPR005064">
    <property type="entry name" value="BUG"/>
</dbReference>
<dbReference type="AlphaFoldDB" id="A0A512N550"/>
<organism evidence="2 3">
    <name type="scientific">Reyranella soli</name>
    <dbReference type="NCBI Taxonomy" id="1230389"/>
    <lineage>
        <taxon>Bacteria</taxon>
        <taxon>Pseudomonadati</taxon>
        <taxon>Pseudomonadota</taxon>
        <taxon>Alphaproteobacteria</taxon>
        <taxon>Hyphomicrobiales</taxon>
        <taxon>Reyranellaceae</taxon>
        <taxon>Reyranella</taxon>
    </lineage>
</organism>
<dbReference type="InterPro" id="IPR042100">
    <property type="entry name" value="Bug_dom1"/>
</dbReference>
<dbReference type="Pfam" id="PF03401">
    <property type="entry name" value="TctC"/>
    <property type="match status" value="1"/>
</dbReference>
<dbReference type="CDD" id="cd07012">
    <property type="entry name" value="PBP2_Bug_TTT"/>
    <property type="match status" value="1"/>
</dbReference>
<dbReference type="PANTHER" id="PTHR42928">
    <property type="entry name" value="TRICARBOXYLATE-BINDING PROTEIN"/>
    <property type="match status" value="1"/>
</dbReference>
<dbReference type="OrthoDB" id="8251536at2"/>
<evidence type="ECO:0008006" key="4">
    <source>
        <dbReference type="Google" id="ProtNLM"/>
    </source>
</evidence>
<dbReference type="Proteomes" id="UP000321058">
    <property type="component" value="Unassembled WGS sequence"/>
</dbReference>
<evidence type="ECO:0000256" key="1">
    <source>
        <dbReference type="ARBA" id="ARBA00006987"/>
    </source>
</evidence>
<dbReference type="EMBL" id="BKAJ01000023">
    <property type="protein sequence ID" value="GEP54124.1"/>
    <property type="molecule type" value="Genomic_DNA"/>
</dbReference>
<dbReference type="PIRSF" id="PIRSF017082">
    <property type="entry name" value="YflP"/>
    <property type="match status" value="1"/>
</dbReference>
<proteinExistence type="inferred from homology"/>
<comment type="caution">
    <text evidence="2">The sequence shown here is derived from an EMBL/GenBank/DDBJ whole genome shotgun (WGS) entry which is preliminary data.</text>
</comment>
<evidence type="ECO:0000313" key="2">
    <source>
        <dbReference type="EMBL" id="GEP54124.1"/>
    </source>
</evidence>
<sequence length="325" mass="35388">MAVLRRRVVLAGSLGTTLWVSRVNAQADWPKGPIKFIVPFPPGGGTDPIARIIAAKLGDNTGWQIVVENKPGAAGVIGATATAKSPPDGQTWMVTFDSHILSPAFTPNLTYKDSDLFNVMLVGRAPLVITCHPDRPYKTFAEVVADARRRPGQVSVGMLSASQSLLLMTHVRKENGFDANFIFYKGGGPTVQDALAGVTDMCITTLVSAVPYCRTGKLRALATTGEKRPPALPDIPTLTEQGIKSYPTYSWWGLYGPAGMPRPIVDRMNAELARAVRSADVMQKFVEQIHLEVLASSPEEFAAFHKAEQERWFKVIRDNDIKATD</sequence>
<dbReference type="RefSeq" id="WP_147147385.1">
    <property type="nucleotide sequence ID" value="NZ_BKAJ01000023.1"/>
</dbReference>
<comment type="similarity">
    <text evidence="1">Belongs to the UPF0065 (bug) family.</text>
</comment>
<dbReference type="Gene3D" id="3.40.190.150">
    <property type="entry name" value="Bordetella uptake gene, domain 1"/>
    <property type="match status" value="1"/>
</dbReference>
<keyword evidence="3" id="KW-1185">Reference proteome</keyword>
<name>A0A512N550_9HYPH</name>
<accession>A0A512N550</accession>
<gene>
    <name evidence="2" type="ORF">RSO01_12900</name>
</gene>
<dbReference type="SUPFAM" id="SSF53850">
    <property type="entry name" value="Periplasmic binding protein-like II"/>
    <property type="match status" value="1"/>
</dbReference>
<reference evidence="2 3" key="1">
    <citation type="submission" date="2019-07" db="EMBL/GenBank/DDBJ databases">
        <title>Whole genome shotgun sequence of Reyranella soli NBRC 108950.</title>
        <authorList>
            <person name="Hosoyama A."/>
            <person name="Uohara A."/>
            <person name="Ohji S."/>
            <person name="Ichikawa N."/>
        </authorList>
    </citation>
    <scope>NUCLEOTIDE SEQUENCE [LARGE SCALE GENOMIC DNA]</scope>
    <source>
        <strain evidence="2 3">NBRC 108950</strain>
    </source>
</reference>
<evidence type="ECO:0000313" key="3">
    <source>
        <dbReference type="Proteomes" id="UP000321058"/>
    </source>
</evidence>
<protein>
    <recommendedName>
        <fullName evidence="4">Tripartite tricarboxylate transporter substrate binding protein</fullName>
    </recommendedName>
</protein>